<name>A0A1Q9LSN0_9PSEU</name>
<dbReference type="AlphaFoldDB" id="A0A1Q9LSN0"/>
<dbReference type="RefSeq" id="WP_075973280.1">
    <property type="nucleotide sequence ID" value="NZ_MKQR01000005.1"/>
</dbReference>
<dbReference type="InterPro" id="IPR016040">
    <property type="entry name" value="NAD(P)-bd_dom"/>
</dbReference>
<dbReference type="PANTHER" id="PTHR43162:SF1">
    <property type="entry name" value="PRESTALK A DIFFERENTIATION PROTEIN A"/>
    <property type="match status" value="1"/>
</dbReference>
<evidence type="ECO:0000259" key="1">
    <source>
        <dbReference type="Pfam" id="PF13460"/>
    </source>
</evidence>
<dbReference type="Proteomes" id="UP000186040">
    <property type="component" value="Unassembled WGS sequence"/>
</dbReference>
<proteinExistence type="predicted"/>
<keyword evidence="3" id="KW-1185">Reference proteome</keyword>
<dbReference type="SUPFAM" id="SSF51735">
    <property type="entry name" value="NAD(P)-binding Rossmann-fold domains"/>
    <property type="match status" value="1"/>
</dbReference>
<protein>
    <recommendedName>
        <fullName evidence="1">NAD(P)-binding domain-containing protein</fullName>
    </recommendedName>
</protein>
<dbReference type="PANTHER" id="PTHR43162">
    <property type="match status" value="1"/>
</dbReference>
<dbReference type="InterPro" id="IPR036291">
    <property type="entry name" value="NAD(P)-bd_dom_sf"/>
</dbReference>
<dbReference type="STRING" id="1193682.BJP25_08810"/>
<feature type="domain" description="NAD(P)-binding" evidence="1">
    <location>
        <begin position="7"/>
        <end position="170"/>
    </location>
</feature>
<dbReference type="EMBL" id="MKQR01000005">
    <property type="protein sequence ID" value="OLR95046.1"/>
    <property type="molecule type" value="Genomic_DNA"/>
</dbReference>
<dbReference type="Gene3D" id="3.40.50.720">
    <property type="entry name" value="NAD(P)-binding Rossmann-like Domain"/>
    <property type="match status" value="1"/>
</dbReference>
<comment type="caution">
    <text evidence="2">The sequence shown here is derived from an EMBL/GenBank/DDBJ whole genome shotgun (WGS) entry which is preliminary data.</text>
</comment>
<gene>
    <name evidence="2" type="ORF">BJP25_08810</name>
</gene>
<dbReference type="InterPro" id="IPR051604">
    <property type="entry name" value="Ergot_Alk_Oxidoreductase"/>
</dbReference>
<reference evidence="2 3" key="1">
    <citation type="submission" date="2016-10" db="EMBL/GenBank/DDBJ databases">
        <title>The Draft Genome Sequence of Actinokineospora bangkokensis 44EHWT reveals the biosynthetic pathway of antifungal compounds Thailandins with unusual extender unit butylmalonyl-CoA.</title>
        <authorList>
            <person name="Greule A."/>
            <person name="Intra B."/>
            <person name="Flemming S."/>
            <person name="Rommel M.G."/>
            <person name="Panbangred W."/>
            <person name="Bechthold A."/>
        </authorList>
    </citation>
    <scope>NUCLEOTIDE SEQUENCE [LARGE SCALE GENOMIC DNA]</scope>
    <source>
        <strain evidence="2 3">44EHW</strain>
    </source>
</reference>
<organism evidence="2 3">
    <name type="scientific">Actinokineospora bangkokensis</name>
    <dbReference type="NCBI Taxonomy" id="1193682"/>
    <lineage>
        <taxon>Bacteria</taxon>
        <taxon>Bacillati</taxon>
        <taxon>Actinomycetota</taxon>
        <taxon>Actinomycetes</taxon>
        <taxon>Pseudonocardiales</taxon>
        <taxon>Pseudonocardiaceae</taxon>
        <taxon>Actinokineospora</taxon>
    </lineage>
</organism>
<evidence type="ECO:0000313" key="2">
    <source>
        <dbReference type="EMBL" id="OLR95046.1"/>
    </source>
</evidence>
<accession>A0A1Q9LSN0</accession>
<dbReference type="Pfam" id="PF13460">
    <property type="entry name" value="NAD_binding_10"/>
    <property type="match status" value="1"/>
</dbReference>
<sequence length="267" mass="27903">MRVFVSGATGNVGHHVVRLLADEGVAVRALTRRPGQVQVPEGVEVVGGDLDSLPGGAFDGVDALYLMATGDTAAVVRAAADAGVRRVVTLSSASVEIPGDANGAHHRAAEEAVEASGLAWTHLRPGMFAGNLRQWAPQVRAGVVREPLAQAKQAPVHELDIAEVAAAALTSGDHEGKSYLLSGPAALSKPDQLHAINTGAGTDARFEEITVEQWRAHAPVPAFVVDMLIKYWTAGVDTPDAVQPHPLGKAARPLDQWAADHASEFRG</sequence>
<dbReference type="Gene3D" id="3.90.25.10">
    <property type="entry name" value="UDP-galactose 4-epimerase, domain 1"/>
    <property type="match status" value="1"/>
</dbReference>
<evidence type="ECO:0000313" key="3">
    <source>
        <dbReference type="Proteomes" id="UP000186040"/>
    </source>
</evidence>